<feature type="domain" description="Sulfatase-modifying factor enzyme-like" evidence="2">
    <location>
        <begin position="161"/>
        <end position="397"/>
    </location>
</feature>
<dbReference type="InterPro" id="IPR005532">
    <property type="entry name" value="SUMF_dom"/>
</dbReference>
<dbReference type="InterPro" id="IPR042095">
    <property type="entry name" value="SUMF_sf"/>
</dbReference>
<reference evidence="3 4" key="1">
    <citation type="submission" date="2016-11" db="EMBL/GenBank/DDBJ databases">
        <title>Draft Genome Sequences of Nine Cyanobacterial Strains from Diverse Habitats.</title>
        <authorList>
            <person name="Zhu T."/>
            <person name="Hou S."/>
            <person name="Lu X."/>
            <person name="Hess W.R."/>
        </authorList>
    </citation>
    <scope>NUCLEOTIDE SEQUENCE [LARGE SCALE GENOMIC DNA]</scope>
    <source>
        <strain evidence="3 4">NIES-592</strain>
    </source>
</reference>
<dbReference type="InterPro" id="IPR051043">
    <property type="entry name" value="Sulfatase_Mod_Factor_Kinase"/>
</dbReference>
<evidence type="ECO:0000259" key="2">
    <source>
        <dbReference type="Pfam" id="PF03781"/>
    </source>
</evidence>
<dbReference type="AlphaFoldDB" id="A0A1U7GTI7"/>
<protein>
    <recommendedName>
        <fullName evidence="2">Sulfatase-modifying factor enzyme-like domain-containing protein</fullName>
    </recommendedName>
</protein>
<dbReference type="OrthoDB" id="9768004at2"/>
<feature type="coiled-coil region" evidence="1">
    <location>
        <begin position="25"/>
        <end position="101"/>
    </location>
</feature>
<organism evidence="3 4">
    <name type="scientific">Fischerella major NIES-592</name>
    <dbReference type="NCBI Taxonomy" id="210994"/>
    <lineage>
        <taxon>Bacteria</taxon>
        <taxon>Bacillati</taxon>
        <taxon>Cyanobacteriota</taxon>
        <taxon>Cyanophyceae</taxon>
        <taxon>Nostocales</taxon>
        <taxon>Hapalosiphonaceae</taxon>
        <taxon>Fischerella</taxon>
    </lineage>
</organism>
<comment type="caution">
    <text evidence="3">The sequence shown here is derived from an EMBL/GenBank/DDBJ whole genome shotgun (WGS) entry which is preliminary data.</text>
</comment>
<keyword evidence="1" id="KW-0175">Coiled coil</keyword>
<accession>A0A1U7GTI7</accession>
<sequence>MGWIPEIVQKENIRLAWAKQIWSAFKLAQERFKQAQMQLEEAKQRASQISLQFEQSYQERSTLTETLHKQEAKLTLLQEQLQQSTQQIAQLRTELEGIKQERKHKHTIVPHFQLEKGSASVKIQEFSFEVVTLNNWGQPINCSINKAQYFQEHLGNNVFLDMVYIPGGTFLMGSPEDELGRESNEGPQHPVALQPFYLSRFPITQAQWRVIAQLPQINRYLNPDPSNFKHPDTPVEKVCWYDAIEFCARLSQLTGHKYRLPSEAEWEFACRAGTTTPFHFGETITSNLANYDGSYIYGSGTEGPYRQQTTPVGYFQIANTFGLSDLHGNVWEWCADSWHENYQDAPADGSIWQLDESNNSRVLRGGAWYCLPALCRSAQRHWDQADHAGSGTGFRVVCFTI</sequence>
<dbReference type="Pfam" id="PF03781">
    <property type="entry name" value="FGE-sulfatase"/>
    <property type="match status" value="1"/>
</dbReference>
<dbReference type="SUPFAM" id="SSF56436">
    <property type="entry name" value="C-type lectin-like"/>
    <property type="match status" value="1"/>
</dbReference>
<proteinExistence type="predicted"/>
<dbReference type="PANTHER" id="PTHR23150">
    <property type="entry name" value="SULFATASE MODIFYING FACTOR 1, 2"/>
    <property type="match status" value="1"/>
</dbReference>
<dbReference type="EMBL" id="MRCA01000021">
    <property type="protein sequence ID" value="OKH11222.1"/>
    <property type="molecule type" value="Genomic_DNA"/>
</dbReference>
<name>A0A1U7GTI7_9CYAN</name>
<keyword evidence="4" id="KW-1185">Reference proteome</keyword>
<evidence type="ECO:0000313" key="4">
    <source>
        <dbReference type="Proteomes" id="UP000186391"/>
    </source>
</evidence>
<dbReference type="PANTHER" id="PTHR23150:SF19">
    <property type="entry name" value="FORMYLGLYCINE-GENERATING ENZYME"/>
    <property type="match status" value="1"/>
</dbReference>
<dbReference type="InterPro" id="IPR016187">
    <property type="entry name" value="CTDL_fold"/>
</dbReference>
<gene>
    <name evidence="3" type="ORF">NIES592_22555</name>
</gene>
<evidence type="ECO:0000256" key="1">
    <source>
        <dbReference type="SAM" id="Coils"/>
    </source>
</evidence>
<dbReference type="Proteomes" id="UP000186391">
    <property type="component" value="Unassembled WGS sequence"/>
</dbReference>
<dbReference type="Gene3D" id="3.90.1580.10">
    <property type="entry name" value="paralog of FGE (formylglycine-generating enzyme)"/>
    <property type="match status" value="1"/>
</dbReference>
<evidence type="ECO:0000313" key="3">
    <source>
        <dbReference type="EMBL" id="OKH11222.1"/>
    </source>
</evidence>